<keyword evidence="2" id="KW-1133">Transmembrane helix</keyword>
<evidence type="ECO:0000313" key="4">
    <source>
        <dbReference type="Proteomes" id="UP000076842"/>
    </source>
</evidence>
<feature type="transmembrane region" description="Helical" evidence="2">
    <location>
        <begin position="114"/>
        <end position="135"/>
    </location>
</feature>
<dbReference type="InParanoid" id="A0A165DI40"/>
<keyword evidence="4" id="KW-1185">Reference proteome</keyword>
<keyword evidence="2" id="KW-0472">Membrane</keyword>
<dbReference type="OrthoDB" id="2553651at2759"/>
<gene>
    <name evidence="3" type="ORF">CALCODRAFT_486795</name>
</gene>
<feature type="region of interest" description="Disordered" evidence="1">
    <location>
        <begin position="49"/>
        <end position="76"/>
    </location>
</feature>
<feature type="region of interest" description="Disordered" evidence="1">
    <location>
        <begin position="1"/>
        <end position="30"/>
    </location>
</feature>
<feature type="transmembrane region" description="Helical" evidence="2">
    <location>
        <begin position="200"/>
        <end position="222"/>
    </location>
</feature>
<evidence type="ECO:0000256" key="1">
    <source>
        <dbReference type="SAM" id="MobiDB-lite"/>
    </source>
</evidence>
<dbReference type="EMBL" id="KV424053">
    <property type="protein sequence ID" value="KZT52848.1"/>
    <property type="molecule type" value="Genomic_DNA"/>
</dbReference>
<evidence type="ECO:0000313" key="3">
    <source>
        <dbReference type="EMBL" id="KZT52848.1"/>
    </source>
</evidence>
<dbReference type="Proteomes" id="UP000076842">
    <property type="component" value="Unassembled WGS sequence"/>
</dbReference>
<feature type="transmembrane region" description="Helical" evidence="2">
    <location>
        <begin position="234"/>
        <end position="253"/>
    </location>
</feature>
<dbReference type="AlphaFoldDB" id="A0A165DI40"/>
<accession>A0A165DI40</accession>
<dbReference type="STRING" id="1353952.A0A165DI40"/>
<feature type="compositionally biased region" description="Low complexity" evidence="1">
    <location>
        <begin position="63"/>
        <end position="73"/>
    </location>
</feature>
<proteinExistence type="predicted"/>
<reference evidence="3 4" key="1">
    <citation type="journal article" date="2016" name="Mol. Biol. Evol.">
        <title>Comparative Genomics of Early-Diverging Mushroom-Forming Fungi Provides Insights into the Origins of Lignocellulose Decay Capabilities.</title>
        <authorList>
            <person name="Nagy L.G."/>
            <person name="Riley R."/>
            <person name="Tritt A."/>
            <person name="Adam C."/>
            <person name="Daum C."/>
            <person name="Floudas D."/>
            <person name="Sun H."/>
            <person name="Yadav J.S."/>
            <person name="Pangilinan J."/>
            <person name="Larsson K.H."/>
            <person name="Matsuura K."/>
            <person name="Barry K."/>
            <person name="Labutti K."/>
            <person name="Kuo R."/>
            <person name="Ohm R.A."/>
            <person name="Bhattacharya S.S."/>
            <person name="Shirouzu T."/>
            <person name="Yoshinaga Y."/>
            <person name="Martin F.M."/>
            <person name="Grigoriev I.V."/>
            <person name="Hibbett D.S."/>
        </authorList>
    </citation>
    <scope>NUCLEOTIDE SEQUENCE [LARGE SCALE GENOMIC DNA]</scope>
    <source>
        <strain evidence="3 4">HHB12733</strain>
    </source>
</reference>
<organism evidence="3 4">
    <name type="scientific">Calocera cornea HHB12733</name>
    <dbReference type="NCBI Taxonomy" id="1353952"/>
    <lineage>
        <taxon>Eukaryota</taxon>
        <taxon>Fungi</taxon>
        <taxon>Dikarya</taxon>
        <taxon>Basidiomycota</taxon>
        <taxon>Agaricomycotina</taxon>
        <taxon>Dacrymycetes</taxon>
        <taxon>Dacrymycetales</taxon>
        <taxon>Dacrymycetaceae</taxon>
        <taxon>Calocera</taxon>
    </lineage>
</organism>
<name>A0A165DI40_9BASI</name>
<evidence type="ECO:0008006" key="5">
    <source>
        <dbReference type="Google" id="ProtNLM"/>
    </source>
</evidence>
<feature type="transmembrane region" description="Helical" evidence="2">
    <location>
        <begin position="147"/>
        <end position="168"/>
    </location>
</feature>
<protein>
    <recommendedName>
        <fullName evidence="5">Mitochondrial outer membrane protein OM14 C-terminal domain-containing protein</fullName>
    </recommendedName>
</protein>
<evidence type="ECO:0000256" key="2">
    <source>
        <dbReference type="SAM" id="Phobius"/>
    </source>
</evidence>
<keyword evidence="2" id="KW-0812">Transmembrane</keyword>
<sequence>MSYASVAAEHTDGPQPQADTGLLNLQPTTTELPDVEHKVTLVEPDFKAHPHTVTSETEVHTGPAPEAAPAQPKKAAKKKAAAYKEKAGEYLEEAEEEATHLWAIAKQRLLQPGVLGGLIGLVNVGVLGGLGYALYTHPSLRADYKKLGIAGGAVFALFAGEGAAAEAYRKTDAGKKEEAQARKEGAALYRHAKEIVLRPGVFGGILGLFNLAVLGGVGFVGYRHWHEPKWDRRIVSAVSVGLIGVFAGEGYVAEQYREKELPKHKK</sequence>